<comment type="caution">
    <text evidence="1">The sequence shown here is derived from an EMBL/GenBank/DDBJ whole genome shotgun (WGS) entry which is preliminary data.</text>
</comment>
<evidence type="ECO:0000313" key="1">
    <source>
        <dbReference type="EMBL" id="MCP1167294.1"/>
    </source>
</evidence>
<dbReference type="EMBL" id="JAMYXC010000026">
    <property type="protein sequence ID" value="MCP1167294.1"/>
    <property type="molecule type" value="Genomic_DNA"/>
</dbReference>
<reference evidence="1" key="1">
    <citation type="submission" date="2022-06" db="EMBL/GenBank/DDBJ databases">
        <title>Limimaricola sediminis sp. nov., isolated from an intertidal sediment.</title>
        <authorList>
            <person name="Shao X."/>
        </authorList>
    </citation>
    <scope>NUCLEOTIDE SEQUENCE</scope>
    <source>
        <strain evidence="1">ASW11-118</strain>
    </source>
</reference>
<keyword evidence="2" id="KW-1185">Reference proteome</keyword>
<sequence>MRLEVGFSIGKFVYECLKHHPDQKLTAREIAQWIMKAHPLECEEKKLRSKARVTPIDTDDALLQQIVAEIGSQRPRLQAVHPDVKTTEGRPRRYYSTKKSDAEEVAIAEETGSEVETNASTLPFTENDLYPLLSQYLATEHGVYTKRIDERRSSNRKGQNGNRWLYPDLVGMEDLSRKWHAEVKDCAIEYFDKKTKLWSFEVKKLLNSSNVRECYFQAVSNSSWANLGYLVAAEIEGADTVRELRMLSSLHGIGVMKLDRENPSESQIFVPAKERPGVDWNTANRLVEENPDYLEFVRLVRQFYQTGDPRKRDWDYYEKR</sequence>
<gene>
    <name evidence="1" type="ORF">NHG85_01925</name>
</gene>
<protein>
    <submittedName>
        <fullName evidence="1">HrgA protein</fullName>
    </submittedName>
</protein>
<evidence type="ECO:0000313" key="2">
    <source>
        <dbReference type="Proteomes" id="UP001139477"/>
    </source>
</evidence>
<accession>A0A9X2JN87</accession>
<proteinExistence type="predicted"/>
<organism evidence="1 2">
    <name type="scientific">Limimaricola litoreus</name>
    <dbReference type="NCBI Taxonomy" id="2955316"/>
    <lineage>
        <taxon>Bacteria</taxon>
        <taxon>Pseudomonadati</taxon>
        <taxon>Pseudomonadota</taxon>
        <taxon>Alphaproteobacteria</taxon>
        <taxon>Rhodobacterales</taxon>
        <taxon>Paracoccaceae</taxon>
        <taxon>Limimaricola</taxon>
    </lineage>
</organism>
<dbReference type="RefSeq" id="WP_253329273.1">
    <property type="nucleotide sequence ID" value="NZ_JAMYXC010000026.1"/>
</dbReference>
<name>A0A9X2JN87_9RHOB</name>
<dbReference type="AlphaFoldDB" id="A0A9X2JN87"/>
<dbReference type="Proteomes" id="UP001139477">
    <property type="component" value="Unassembled WGS sequence"/>
</dbReference>